<dbReference type="FunCoup" id="A0A1E1JQV9">
    <property type="interactions" value="1187"/>
</dbReference>
<sequence length="1099" mass="120234">MEGAFTHLGNHLISDSAAAINAGADDLSNIDPDETLLYGPYGGRGGLGPTRRRNDDDDNETEVFDDDDAESLASAPVDGMKNLGLRGVEDEKELPAHACAYCGIHSPSSVVKCLGCTKWFCSARGNATSSHIVNHLVRARHKEVQLHPLSTLGDTVLECYNCGTKNVFLLGFIPAKSDTVVVLLCRQPCASTPSSKDMSWDISRWQPLIEDRSFLPWLVSVPTDAEQLRARHLTPPMIAKLEEMWKDNASATIQDLEKAAGIDDDPAPVLLKYDDAYQYQNVFGPLVKIEADYDRKLKEAQSEDGLIIRWDYGLNNKHLASFVLPKIELGDVKLAVGDEMRLKYKGELRPVWEGVGYVVKIPNNQSDEVTIELRKVGSDKSVPTECTHNFSADYVWKATSYDRMQFAMKTFAIDEMSVSGYIFHKLLGHEVAAAPMKIQMPKKFSVPGLPELNSSQINAVKSVLQKPLSLIQGPPGTGKTVTSATVIYHLAKVNGGQVLVCAPSNVAVDQLCERIHRTGLKVVRLTAKSREDVESSVGFLSLHEQVRMNDTNLELNKLSQLKSELGELSSQDEKKFKTLTRAAEREILSNADVICCTCVGAGDPRLAKMKFRTVLIDESTQSAEPECMIPLVLGCKQVVLVGDHQQLGPVIMNKKAAKAGLNQSLFERLVTLGLGPIRLNVQYRMHPCLSEFPSNMFYEGSLQNGVTMQQRLRRDVDFPWPVGDTPMMFWSNLGNEEISASGTSYLNRTEASNVEKIVTRFFKAGVQPADIGVITPYEGQRSYVVSSMQNTGTFKKENYKEIEVASVDAFQGREKDFIVLSCVRSNDHQGIGFLSDPRRLNVALTRAKYGLVILGNPKVLSKHPLWHYLLQHFKERNCLVEGPLSNLQTSLLQFSRPKTTYRGPQRYQMSHASFNGRSAPNGKSGPRDFSDAGSMLGYINDDVSSVHSSALGGAGLGSAYPQMFSQFTPDTWPGLDPRARPNGQKGRGRAADSVAGESIAASEITDTTNSVLGGNGKGVGQGGVRLGGMDNEAPQKLTSLSQSDRLKRYVESGGRIADYKTGDAGSIFGGSSLLGGRRLDDDEKSVSTAFASQVGGGYD</sequence>
<dbReference type="FunFam" id="3.40.50.300:FF:000097">
    <property type="entry name" value="Regulator of nonsense transcripts 1"/>
    <property type="match status" value="1"/>
</dbReference>
<feature type="compositionally biased region" description="Acidic residues" evidence="16">
    <location>
        <begin position="56"/>
        <end position="68"/>
    </location>
</feature>
<keyword evidence="3" id="KW-0963">Cytoplasm</keyword>
<dbReference type="InterPro" id="IPR018999">
    <property type="entry name" value="UPF1_CH/ZBD"/>
</dbReference>
<feature type="region of interest" description="Disordered" evidence="16">
    <location>
        <begin position="38"/>
        <end position="68"/>
    </location>
</feature>
<evidence type="ECO:0000256" key="14">
    <source>
        <dbReference type="ARBA" id="ARBA00055561"/>
    </source>
</evidence>
<evidence type="ECO:0000256" key="13">
    <source>
        <dbReference type="ARBA" id="ARBA00049390"/>
    </source>
</evidence>
<dbReference type="EMBL" id="FJUW01000001">
    <property type="protein sequence ID" value="CZS88265.1"/>
    <property type="molecule type" value="Genomic_DNA"/>
</dbReference>
<dbReference type="Gene3D" id="3.40.50.300">
    <property type="entry name" value="P-loop containing nucleotide triphosphate hydrolases"/>
    <property type="match status" value="2"/>
</dbReference>
<feature type="region of interest" description="C4" evidence="15">
    <location>
        <begin position="159"/>
        <end position="189"/>
    </location>
</feature>
<dbReference type="PANTHER" id="PTHR10887">
    <property type="entry name" value="DNA2/NAM7 HELICASE FAMILY"/>
    <property type="match status" value="1"/>
</dbReference>
<accession>A0A1E1JQV9</accession>
<evidence type="ECO:0000256" key="4">
    <source>
        <dbReference type="ARBA" id="ARBA00022723"/>
    </source>
</evidence>
<keyword evidence="10" id="KW-0067">ATP-binding</keyword>
<dbReference type="InterPro" id="IPR041679">
    <property type="entry name" value="DNA2/NAM7-like_C"/>
</dbReference>
<dbReference type="CDD" id="cd18808">
    <property type="entry name" value="SF1_C_Upf1"/>
    <property type="match status" value="1"/>
</dbReference>
<evidence type="ECO:0000256" key="3">
    <source>
        <dbReference type="ARBA" id="ARBA00022490"/>
    </source>
</evidence>
<dbReference type="AlphaFoldDB" id="A0A1E1JQV9"/>
<dbReference type="InterPro" id="IPR045055">
    <property type="entry name" value="DNA2/NAM7-like"/>
</dbReference>
<comment type="catalytic activity">
    <reaction evidence="12">
        <text>ATP + H2O = ADP + phosphate + H(+)</text>
        <dbReference type="Rhea" id="RHEA:13065"/>
        <dbReference type="ChEBI" id="CHEBI:15377"/>
        <dbReference type="ChEBI" id="CHEBI:15378"/>
        <dbReference type="ChEBI" id="CHEBI:30616"/>
        <dbReference type="ChEBI" id="CHEBI:43474"/>
        <dbReference type="ChEBI" id="CHEBI:456216"/>
        <dbReference type="EC" id="3.6.4.12"/>
    </reaction>
    <physiologicalReaction direction="left-to-right" evidence="12">
        <dbReference type="Rhea" id="RHEA:13066"/>
    </physiologicalReaction>
</comment>
<protein>
    <submittedName>
        <fullName evidence="18">DNA-binding protein SMUBP-2</fullName>
    </submittedName>
</protein>
<gene>
    <name evidence="18" type="ORF">RCO7_01221</name>
</gene>
<organism evidence="18 19">
    <name type="scientific">Rhynchosporium graminicola</name>
    <dbReference type="NCBI Taxonomy" id="2792576"/>
    <lineage>
        <taxon>Eukaryota</taxon>
        <taxon>Fungi</taxon>
        <taxon>Dikarya</taxon>
        <taxon>Ascomycota</taxon>
        <taxon>Pezizomycotina</taxon>
        <taxon>Leotiomycetes</taxon>
        <taxon>Helotiales</taxon>
        <taxon>Ploettnerulaceae</taxon>
        <taxon>Rhynchosporium</taxon>
    </lineage>
</organism>
<dbReference type="FunFam" id="2.40.30.230:FF:000003">
    <property type="entry name" value="Regulator of nonsense transcripts 1"/>
    <property type="match status" value="1"/>
</dbReference>
<comment type="subcellular location">
    <subcellularLocation>
        <location evidence="1">Cytoplasm</location>
    </subcellularLocation>
</comment>
<keyword evidence="18" id="KW-0238">DNA-binding</keyword>
<keyword evidence="19" id="KW-1185">Reference proteome</keyword>
<keyword evidence="6 15" id="KW-0863">Zinc-finger</keyword>
<dbReference type="GO" id="GO:0003724">
    <property type="term" value="F:RNA helicase activity"/>
    <property type="evidence" value="ECO:0007669"/>
    <property type="project" value="UniProtKB-EC"/>
</dbReference>
<dbReference type="Gene3D" id="6.10.140.1240">
    <property type="match status" value="1"/>
</dbReference>
<evidence type="ECO:0000313" key="18">
    <source>
        <dbReference type="EMBL" id="CZS88265.1"/>
    </source>
</evidence>
<dbReference type="GO" id="GO:0000184">
    <property type="term" value="P:nuclear-transcribed mRNA catabolic process, nonsense-mediated decay"/>
    <property type="evidence" value="ECO:0007669"/>
    <property type="project" value="UniProtKB-KW"/>
</dbReference>
<evidence type="ECO:0000256" key="1">
    <source>
        <dbReference type="ARBA" id="ARBA00004496"/>
    </source>
</evidence>
<dbReference type="Proteomes" id="UP000178129">
    <property type="component" value="Unassembled WGS sequence"/>
</dbReference>
<dbReference type="GO" id="GO:0003723">
    <property type="term" value="F:RNA binding"/>
    <property type="evidence" value="ECO:0007669"/>
    <property type="project" value="InterPro"/>
</dbReference>
<dbReference type="InterPro" id="IPR006935">
    <property type="entry name" value="Helicase/UvrB_N"/>
</dbReference>
<feature type="region of interest" description="Disordered" evidence="16">
    <location>
        <begin position="1064"/>
        <end position="1099"/>
    </location>
</feature>
<dbReference type="Pfam" id="PF09416">
    <property type="entry name" value="UPF1_Zn_bind"/>
    <property type="match status" value="1"/>
</dbReference>
<name>A0A1E1JQV9_9HELO</name>
<keyword evidence="9 15" id="KW-0862">Zinc</keyword>
<dbReference type="SUPFAM" id="SSF52540">
    <property type="entry name" value="P-loop containing nucleoside triphosphate hydrolases"/>
    <property type="match status" value="1"/>
</dbReference>
<evidence type="ECO:0000256" key="6">
    <source>
        <dbReference type="ARBA" id="ARBA00022771"/>
    </source>
</evidence>
<evidence type="ECO:0000256" key="10">
    <source>
        <dbReference type="ARBA" id="ARBA00022840"/>
    </source>
</evidence>
<dbReference type="InterPro" id="IPR047187">
    <property type="entry name" value="SF1_C_Upf1"/>
</dbReference>
<dbReference type="Pfam" id="PF18141">
    <property type="entry name" value="UPF1_1B_dom"/>
    <property type="match status" value="1"/>
</dbReference>
<dbReference type="Pfam" id="PF13086">
    <property type="entry name" value="AAA_11"/>
    <property type="match status" value="1"/>
</dbReference>
<evidence type="ECO:0000256" key="8">
    <source>
        <dbReference type="ARBA" id="ARBA00022806"/>
    </source>
</evidence>
<proteinExistence type="inferred from homology"/>
<feature type="region of interest" description="C3H" evidence="15">
    <location>
        <begin position="99"/>
        <end position="131"/>
    </location>
</feature>
<evidence type="ECO:0000256" key="15">
    <source>
        <dbReference type="PROSITE-ProRule" id="PRU01341"/>
    </source>
</evidence>
<evidence type="ECO:0000256" key="11">
    <source>
        <dbReference type="ARBA" id="ARBA00023161"/>
    </source>
</evidence>
<dbReference type="CDD" id="cd18039">
    <property type="entry name" value="DEXXQc_UPF1"/>
    <property type="match status" value="1"/>
</dbReference>
<evidence type="ECO:0000256" key="12">
    <source>
        <dbReference type="ARBA" id="ARBA00048432"/>
    </source>
</evidence>
<feature type="region of interest" description="CC/SHH/C" evidence="15">
    <location>
        <begin position="113"/>
        <end position="141"/>
    </location>
</feature>
<dbReference type="GO" id="GO:0008270">
    <property type="term" value="F:zinc ion binding"/>
    <property type="evidence" value="ECO:0007669"/>
    <property type="project" value="UniProtKB-UniRule"/>
</dbReference>
<keyword evidence="4 15" id="KW-0479">Metal-binding</keyword>
<evidence type="ECO:0000313" key="19">
    <source>
        <dbReference type="Proteomes" id="UP000178129"/>
    </source>
</evidence>
<dbReference type="SMART" id="SM00487">
    <property type="entry name" value="DEXDc"/>
    <property type="match status" value="1"/>
</dbReference>
<dbReference type="GO" id="GO:0016787">
    <property type="term" value="F:hydrolase activity"/>
    <property type="evidence" value="ECO:0007669"/>
    <property type="project" value="UniProtKB-KW"/>
</dbReference>
<dbReference type="InterPro" id="IPR027417">
    <property type="entry name" value="P-loop_NTPase"/>
</dbReference>
<dbReference type="PROSITE" id="PS51997">
    <property type="entry name" value="UPF1_CH_RICH"/>
    <property type="match status" value="1"/>
</dbReference>
<evidence type="ECO:0000256" key="7">
    <source>
        <dbReference type="ARBA" id="ARBA00022801"/>
    </source>
</evidence>
<dbReference type="GO" id="GO:0003677">
    <property type="term" value="F:DNA binding"/>
    <property type="evidence" value="ECO:0007669"/>
    <property type="project" value="UniProtKB-KW"/>
</dbReference>
<evidence type="ECO:0000256" key="5">
    <source>
        <dbReference type="ARBA" id="ARBA00022741"/>
    </source>
</evidence>
<evidence type="ECO:0000256" key="16">
    <source>
        <dbReference type="SAM" id="MobiDB-lite"/>
    </source>
</evidence>
<evidence type="ECO:0000256" key="2">
    <source>
        <dbReference type="ARBA" id="ARBA00007913"/>
    </source>
</evidence>
<feature type="domain" description="Upf1" evidence="17">
    <location>
        <begin position="91"/>
        <end position="248"/>
    </location>
</feature>
<evidence type="ECO:0000256" key="9">
    <source>
        <dbReference type="ARBA" id="ARBA00022833"/>
    </source>
</evidence>
<dbReference type="InterPro" id="IPR014001">
    <property type="entry name" value="Helicase_ATP-bd"/>
</dbReference>
<comment type="catalytic activity">
    <reaction evidence="13">
        <text>ATP + H2O = ADP + phosphate + H(+)</text>
        <dbReference type="Rhea" id="RHEA:13065"/>
        <dbReference type="ChEBI" id="CHEBI:15377"/>
        <dbReference type="ChEBI" id="CHEBI:15378"/>
        <dbReference type="ChEBI" id="CHEBI:30616"/>
        <dbReference type="ChEBI" id="CHEBI:43474"/>
        <dbReference type="ChEBI" id="CHEBI:456216"/>
        <dbReference type="EC" id="3.6.4.13"/>
    </reaction>
    <physiologicalReaction direction="left-to-right" evidence="13">
        <dbReference type="Rhea" id="RHEA:13066"/>
    </physiologicalReaction>
</comment>
<feature type="region of interest" description="Disordered" evidence="16">
    <location>
        <begin position="967"/>
        <end position="996"/>
    </location>
</feature>
<dbReference type="GO" id="GO:0003678">
    <property type="term" value="F:DNA helicase activity"/>
    <property type="evidence" value="ECO:0007669"/>
    <property type="project" value="UniProtKB-EC"/>
</dbReference>
<dbReference type="STRING" id="914237.A0A1E1JQV9"/>
<dbReference type="InParanoid" id="A0A1E1JQV9"/>
<dbReference type="PANTHER" id="PTHR10887:SF364">
    <property type="entry name" value="REGULATOR OF NONSENSE TRANSCRIPTS 1"/>
    <property type="match status" value="1"/>
</dbReference>
<dbReference type="InterPro" id="IPR040812">
    <property type="entry name" value="UPF1_1B_dom"/>
</dbReference>
<feature type="region of interest" description="Disordered" evidence="16">
    <location>
        <begin position="910"/>
        <end position="929"/>
    </location>
</feature>
<keyword evidence="11" id="KW-0866">Nonsense-mediated mRNA decay</keyword>
<dbReference type="Pfam" id="PF13087">
    <property type="entry name" value="AAA_12"/>
    <property type="match status" value="1"/>
</dbReference>
<dbReference type="GO" id="GO:0005737">
    <property type="term" value="C:cytoplasm"/>
    <property type="evidence" value="ECO:0007669"/>
    <property type="project" value="UniProtKB-SubCell"/>
</dbReference>
<dbReference type="Pfam" id="PF04851">
    <property type="entry name" value="ResIII"/>
    <property type="match status" value="1"/>
</dbReference>
<reference evidence="19" key="1">
    <citation type="submission" date="2016-03" db="EMBL/GenBank/DDBJ databases">
        <authorList>
            <person name="Ploux O."/>
        </authorList>
    </citation>
    <scope>NUCLEOTIDE SEQUENCE [LARGE SCALE GENOMIC DNA]</scope>
    <source>
        <strain evidence="19">UK7</strain>
    </source>
</reference>
<dbReference type="GO" id="GO:0005524">
    <property type="term" value="F:ATP binding"/>
    <property type="evidence" value="ECO:0007669"/>
    <property type="project" value="UniProtKB-KW"/>
</dbReference>
<comment type="function">
    <text evidence="14">RNA-dependent helicase required for nonsense-mediated decay (NMD) of aberrant mRNAs containing premature stop codons and modulates the expression level of normal mRNAs. Also capable of unwinding double-stranded DNA and translocating on single-stranded DNA.</text>
</comment>
<keyword evidence="5" id="KW-0547">Nucleotide-binding</keyword>
<keyword evidence="8" id="KW-0347">Helicase</keyword>
<dbReference type="CDD" id="cd21407">
    <property type="entry name" value="1B_UPF1-like"/>
    <property type="match status" value="1"/>
</dbReference>
<evidence type="ECO:0000259" key="17">
    <source>
        <dbReference type="PROSITE" id="PS51997"/>
    </source>
</evidence>
<comment type="similarity">
    <text evidence="2">Belongs to the DNA2/NAM7 helicase family.</text>
</comment>
<dbReference type="Gene3D" id="2.40.30.230">
    <property type="match status" value="1"/>
</dbReference>
<comment type="caution">
    <text evidence="18">The sequence shown here is derived from an EMBL/GenBank/DDBJ whole genome shotgun (WGS) entry which is preliminary data.</text>
</comment>
<dbReference type="InterPro" id="IPR041677">
    <property type="entry name" value="DNA2/NAM7_AAA_11"/>
</dbReference>
<keyword evidence="7" id="KW-0378">Hydrolase</keyword>
<dbReference type="CDD" id="cd21400">
    <property type="entry name" value="ZBD_UPF1-like"/>
    <property type="match status" value="1"/>
</dbReference>